<protein>
    <submittedName>
        <fullName evidence="1">Epoxide hydrolase 2</fullName>
    </submittedName>
</protein>
<dbReference type="EMBL" id="CM051397">
    <property type="protein sequence ID" value="KAJ4719398.1"/>
    <property type="molecule type" value="Genomic_DNA"/>
</dbReference>
<organism evidence="1 2">
    <name type="scientific">Melia azedarach</name>
    <name type="common">Chinaberry tree</name>
    <dbReference type="NCBI Taxonomy" id="155640"/>
    <lineage>
        <taxon>Eukaryota</taxon>
        <taxon>Viridiplantae</taxon>
        <taxon>Streptophyta</taxon>
        <taxon>Embryophyta</taxon>
        <taxon>Tracheophyta</taxon>
        <taxon>Spermatophyta</taxon>
        <taxon>Magnoliopsida</taxon>
        <taxon>eudicotyledons</taxon>
        <taxon>Gunneridae</taxon>
        <taxon>Pentapetalae</taxon>
        <taxon>rosids</taxon>
        <taxon>malvids</taxon>
        <taxon>Sapindales</taxon>
        <taxon>Meliaceae</taxon>
        <taxon>Melia</taxon>
    </lineage>
</organism>
<reference evidence="1 2" key="1">
    <citation type="journal article" date="2023" name="Science">
        <title>Complex scaffold remodeling in plant triterpene biosynthesis.</title>
        <authorList>
            <person name="De La Pena R."/>
            <person name="Hodgson H."/>
            <person name="Liu J.C."/>
            <person name="Stephenson M.J."/>
            <person name="Martin A.C."/>
            <person name="Owen C."/>
            <person name="Harkess A."/>
            <person name="Leebens-Mack J."/>
            <person name="Jimenez L.E."/>
            <person name="Osbourn A."/>
            <person name="Sattely E.S."/>
        </authorList>
    </citation>
    <scope>NUCLEOTIDE SEQUENCE [LARGE SCALE GENOMIC DNA]</scope>
    <source>
        <strain evidence="2">cv. JPN11</strain>
        <tissue evidence="1">Leaf</tissue>
    </source>
</reference>
<name>A0ACC1Y800_MELAZ</name>
<keyword evidence="2" id="KW-1185">Reference proteome</keyword>
<accession>A0ACC1Y800</accession>
<comment type="caution">
    <text evidence="1">The sequence shown here is derived from an EMBL/GenBank/DDBJ whole genome shotgun (WGS) entry which is preliminary data.</text>
</comment>
<evidence type="ECO:0000313" key="2">
    <source>
        <dbReference type="Proteomes" id="UP001164539"/>
    </source>
</evidence>
<evidence type="ECO:0000313" key="1">
    <source>
        <dbReference type="EMBL" id="KAJ4719398.1"/>
    </source>
</evidence>
<proteinExistence type="predicted"/>
<dbReference type="Proteomes" id="UP001164539">
    <property type="component" value="Chromosome 4"/>
</dbReference>
<keyword evidence="1" id="KW-0378">Hydrolase</keyword>
<gene>
    <name evidence="1" type="ORF">OWV82_007384</name>
</gene>
<sequence length="77" mass="8728">MPRNPKIKPLESMRALFADEYYICRVQESGKIEAETAKVGTAEVLEHILANRKPHLPKENPIGINPENPVTLPSWYS</sequence>